<dbReference type="AlphaFoldDB" id="A0A6I5ZQS1"/>
<dbReference type="GO" id="GO:0016787">
    <property type="term" value="F:hydrolase activity"/>
    <property type="evidence" value="ECO:0007669"/>
    <property type="project" value="UniProtKB-KW"/>
</dbReference>
<sequence length="209" mass="23042">MGKTALLIIDMQNDFCLPGAPFEVSGALKVAAKIKEALEACRKNGLPIVHVIRHYRPDGSDVEITRYEAFLNAGGALIPGSKGAKIIEELKPIEGEYLIVKQRWSAFFQTELDILLKRLGVDQVVITGVQTPNCIRGTVWDANSLDYEVIVLTDGTGAKTPEVHEANLFDMKNIGVKLMTTEEFIKSLPAPPKENLIAKIRGDIEKKKE</sequence>
<accession>A0A6I5ZQS1</accession>
<dbReference type="CDD" id="cd00431">
    <property type="entry name" value="cysteine_hydrolases"/>
    <property type="match status" value="1"/>
</dbReference>
<protein>
    <submittedName>
        <fullName evidence="2">Maleamate amidohydrolase</fullName>
        <ecNumber evidence="2">3.5.1.107</ecNumber>
    </submittedName>
</protein>
<dbReference type="Proteomes" id="UP000425916">
    <property type="component" value="Chromosome"/>
</dbReference>
<dbReference type="SUPFAM" id="SSF52499">
    <property type="entry name" value="Isochorismatase-like hydrolases"/>
    <property type="match status" value="1"/>
</dbReference>
<keyword evidence="3" id="KW-1185">Reference proteome</keyword>
<organism evidence="2 3">
    <name type="scientific">Neomoorella glycerini</name>
    <dbReference type="NCBI Taxonomy" id="55779"/>
    <lineage>
        <taxon>Bacteria</taxon>
        <taxon>Bacillati</taxon>
        <taxon>Bacillota</taxon>
        <taxon>Clostridia</taxon>
        <taxon>Neomoorellales</taxon>
        <taxon>Neomoorellaceae</taxon>
        <taxon>Neomoorella</taxon>
    </lineage>
</organism>
<dbReference type="EC" id="3.5.1.107" evidence="2"/>
<dbReference type="OrthoDB" id="9796485at2"/>
<dbReference type="InterPro" id="IPR000868">
    <property type="entry name" value="Isochorismatase-like_dom"/>
</dbReference>
<dbReference type="InterPro" id="IPR036380">
    <property type="entry name" value="Isochorismatase-like_sf"/>
</dbReference>
<feature type="domain" description="Isochorismatase-like" evidence="1">
    <location>
        <begin position="4"/>
        <end position="183"/>
    </location>
</feature>
<name>A0A6I5ZQS1_9FIRM</name>
<gene>
    <name evidence="2" type="primary">nicF_2</name>
    <name evidence="2" type="ORF">MGLY_13540</name>
</gene>
<keyword evidence="2" id="KW-0378">Hydrolase</keyword>
<dbReference type="EMBL" id="CP046244">
    <property type="protein sequence ID" value="QGP91999.1"/>
    <property type="molecule type" value="Genomic_DNA"/>
</dbReference>
<reference evidence="2 3" key="1">
    <citation type="submission" date="2019-11" db="EMBL/GenBank/DDBJ databases">
        <title>Genome sequence of Moorella glycerini DSM11254.</title>
        <authorList>
            <person name="Poehlein A."/>
            <person name="Boeer T."/>
            <person name="Daniel R."/>
        </authorList>
    </citation>
    <scope>NUCLEOTIDE SEQUENCE [LARGE SCALE GENOMIC DNA]</scope>
    <source>
        <strain evidence="2 3">DSM 11254</strain>
    </source>
</reference>
<evidence type="ECO:0000313" key="2">
    <source>
        <dbReference type="EMBL" id="QGP91999.1"/>
    </source>
</evidence>
<dbReference type="Pfam" id="PF00857">
    <property type="entry name" value="Isochorismatase"/>
    <property type="match status" value="1"/>
</dbReference>
<proteinExistence type="predicted"/>
<dbReference type="RefSeq" id="WP_156272627.1">
    <property type="nucleotide sequence ID" value="NZ_CP046244.1"/>
</dbReference>
<dbReference type="Gene3D" id="3.40.50.850">
    <property type="entry name" value="Isochorismatase-like"/>
    <property type="match status" value="1"/>
</dbReference>
<dbReference type="PANTHER" id="PTHR47044">
    <property type="entry name" value="OS02G0276400 PROTEIN"/>
    <property type="match status" value="1"/>
</dbReference>
<evidence type="ECO:0000313" key="3">
    <source>
        <dbReference type="Proteomes" id="UP000425916"/>
    </source>
</evidence>
<evidence type="ECO:0000259" key="1">
    <source>
        <dbReference type="Pfam" id="PF00857"/>
    </source>
</evidence>